<evidence type="ECO:0000313" key="3">
    <source>
        <dbReference type="EMBL" id="OGB89656.1"/>
    </source>
</evidence>
<gene>
    <name evidence="3" type="ORF">A2625_05950</name>
</gene>
<comment type="caution">
    <text evidence="3">The sequence shown here is derived from an EMBL/GenBank/DDBJ whole genome shotgun (WGS) entry which is preliminary data.</text>
</comment>
<feature type="region of interest" description="Disordered" evidence="2">
    <location>
        <begin position="1"/>
        <end position="22"/>
    </location>
</feature>
<dbReference type="AlphaFoldDB" id="A0A1F4Q1E2"/>
<protein>
    <recommendedName>
        <fullName evidence="5">Tetratricopeptide repeat protein</fullName>
    </recommendedName>
</protein>
<accession>A0A1F4Q1E2</accession>
<proteinExistence type="predicted"/>
<feature type="coiled-coil region" evidence="1">
    <location>
        <begin position="199"/>
        <end position="247"/>
    </location>
</feature>
<sequence>MTNLPKLGEKLGKNKQAQERVPRLSEEQLKAVFLFDEGVELRENGHEAEAVRKWEEAITLFPEYDRPHGCLGIWTFNQGRFEAAKAHFFRQLSVNPADAVSLFLLGEIYHGEKKSRLARALYEQAFEERPVYASAGLGDIGAQALLRRWQTLTEKEKRAEKLVGKCFKHYNAGDFKSLLAILNKAQKLAPGEPEITQRIADAYRELADAQSAANDYEQAANNYGMAIEKYDAAIKLFEKIAEEARQAGFEARRLEENNQQCHFAMALGCLRPLGSSVKDIEEYVRRGAGLLPHEAVGHLILGSFLMENHRIEEAIEPLNQALRLPTYDRGINAQANNFLNKCYKELNNPSRESVH</sequence>
<evidence type="ECO:0000313" key="4">
    <source>
        <dbReference type="Proteomes" id="UP000178724"/>
    </source>
</evidence>
<keyword evidence="1" id="KW-0175">Coiled coil</keyword>
<dbReference type="PANTHER" id="PTHR12558">
    <property type="entry name" value="CELL DIVISION CYCLE 16,23,27"/>
    <property type="match status" value="1"/>
</dbReference>
<dbReference type="InterPro" id="IPR019734">
    <property type="entry name" value="TPR_rpt"/>
</dbReference>
<dbReference type="Proteomes" id="UP000178724">
    <property type="component" value="Unassembled WGS sequence"/>
</dbReference>
<dbReference type="SUPFAM" id="SSF48452">
    <property type="entry name" value="TPR-like"/>
    <property type="match status" value="1"/>
</dbReference>
<dbReference type="PANTHER" id="PTHR12558:SF13">
    <property type="entry name" value="CELL DIVISION CYCLE PROTEIN 27 HOMOLOG"/>
    <property type="match status" value="1"/>
</dbReference>
<reference evidence="3 4" key="1">
    <citation type="journal article" date="2016" name="Nat. Commun.">
        <title>Thousands of microbial genomes shed light on interconnected biogeochemical processes in an aquifer system.</title>
        <authorList>
            <person name="Anantharaman K."/>
            <person name="Brown C.T."/>
            <person name="Hug L.A."/>
            <person name="Sharon I."/>
            <person name="Castelle C.J."/>
            <person name="Probst A.J."/>
            <person name="Thomas B.C."/>
            <person name="Singh A."/>
            <person name="Wilkins M.J."/>
            <person name="Karaoz U."/>
            <person name="Brodie E.L."/>
            <person name="Williams K.H."/>
            <person name="Hubbard S.S."/>
            <person name="Banfield J.F."/>
        </authorList>
    </citation>
    <scope>NUCLEOTIDE SEQUENCE [LARGE SCALE GENOMIC DNA]</scope>
</reference>
<feature type="compositionally biased region" description="Basic and acidic residues" evidence="2">
    <location>
        <begin position="7"/>
        <end position="22"/>
    </location>
</feature>
<dbReference type="SMART" id="SM00028">
    <property type="entry name" value="TPR"/>
    <property type="match status" value="5"/>
</dbReference>
<dbReference type="Pfam" id="PF13181">
    <property type="entry name" value="TPR_8"/>
    <property type="match status" value="1"/>
</dbReference>
<dbReference type="InterPro" id="IPR011990">
    <property type="entry name" value="TPR-like_helical_dom_sf"/>
</dbReference>
<evidence type="ECO:0000256" key="2">
    <source>
        <dbReference type="SAM" id="MobiDB-lite"/>
    </source>
</evidence>
<evidence type="ECO:0008006" key="5">
    <source>
        <dbReference type="Google" id="ProtNLM"/>
    </source>
</evidence>
<name>A0A1F4Q1E2_UNCSA</name>
<dbReference type="Gene3D" id="1.25.40.10">
    <property type="entry name" value="Tetratricopeptide repeat domain"/>
    <property type="match status" value="3"/>
</dbReference>
<dbReference type="EMBL" id="METM01000021">
    <property type="protein sequence ID" value="OGB89656.1"/>
    <property type="molecule type" value="Genomic_DNA"/>
</dbReference>
<organism evidence="3 4">
    <name type="scientific">candidate division WOR-1 bacterium RIFCSPHIGHO2_01_FULL_53_15</name>
    <dbReference type="NCBI Taxonomy" id="1802564"/>
    <lineage>
        <taxon>Bacteria</taxon>
        <taxon>Bacillati</taxon>
        <taxon>Saganbacteria</taxon>
    </lineage>
</organism>
<evidence type="ECO:0000256" key="1">
    <source>
        <dbReference type="SAM" id="Coils"/>
    </source>
</evidence>